<comment type="caution">
    <text evidence="2">The sequence shown here is derived from an EMBL/GenBank/DDBJ whole genome shotgun (WGS) entry which is preliminary data.</text>
</comment>
<evidence type="ECO:0000313" key="2">
    <source>
        <dbReference type="EMBL" id="RNA32305.1"/>
    </source>
</evidence>
<reference evidence="2 3" key="1">
    <citation type="journal article" date="2018" name="Sci. Rep.">
        <title>Genomic signatures of local adaptation to the degree of environmental predictability in rotifers.</title>
        <authorList>
            <person name="Franch-Gras L."/>
            <person name="Hahn C."/>
            <person name="Garcia-Roger E.M."/>
            <person name="Carmona M.J."/>
            <person name="Serra M."/>
            <person name="Gomez A."/>
        </authorList>
    </citation>
    <scope>NUCLEOTIDE SEQUENCE [LARGE SCALE GENOMIC DNA]</scope>
    <source>
        <strain evidence="2">HYR1</strain>
    </source>
</reference>
<evidence type="ECO:0000256" key="1">
    <source>
        <dbReference type="SAM" id="SignalP"/>
    </source>
</evidence>
<gene>
    <name evidence="2" type="ORF">BpHYR1_008625</name>
</gene>
<name>A0A3M7S9J2_BRAPC</name>
<feature type="chain" id="PRO_5018268694" description="Ig-like domain-containing protein" evidence="1">
    <location>
        <begin position="22"/>
        <end position="140"/>
    </location>
</feature>
<evidence type="ECO:0000313" key="3">
    <source>
        <dbReference type="Proteomes" id="UP000276133"/>
    </source>
</evidence>
<dbReference type="EMBL" id="REGN01001818">
    <property type="protein sequence ID" value="RNA32305.1"/>
    <property type="molecule type" value="Genomic_DNA"/>
</dbReference>
<accession>A0A3M7S9J2</accession>
<dbReference type="AlphaFoldDB" id="A0A3M7S9J2"/>
<dbReference type="Proteomes" id="UP000276133">
    <property type="component" value="Unassembled WGS sequence"/>
</dbReference>
<sequence>MVGLFCVFDLLVNILLVEIRGSKNIKNNRWFYCEKSYICVKDTSTEIYINWRKEGYCGESEINLEKNTSKKTGSISCNTLVVSNPTQFICNISFDIYRCISNQKKQTFYELACQVCVFSYLFSRNAFDLVKNCQVELEIT</sequence>
<keyword evidence="1" id="KW-0732">Signal</keyword>
<evidence type="ECO:0008006" key="4">
    <source>
        <dbReference type="Google" id="ProtNLM"/>
    </source>
</evidence>
<feature type="signal peptide" evidence="1">
    <location>
        <begin position="1"/>
        <end position="21"/>
    </location>
</feature>
<protein>
    <recommendedName>
        <fullName evidence="4">Ig-like domain-containing protein</fullName>
    </recommendedName>
</protein>
<proteinExistence type="predicted"/>
<organism evidence="2 3">
    <name type="scientific">Brachionus plicatilis</name>
    <name type="common">Marine rotifer</name>
    <name type="synonym">Brachionus muelleri</name>
    <dbReference type="NCBI Taxonomy" id="10195"/>
    <lineage>
        <taxon>Eukaryota</taxon>
        <taxon>Metazoa</taxon>
        <taxon>Spiralia</taxon>
        <taxon>Gnathifera</taxon>
        <taxon>Rotifera</taxon>
        <taxon>Eurotatoria</taxon>
        <taxon>Monogononta</taxon>
        <taxon>Pseudotrocha</taxon>
        <taxon>Ploima</taxon>
        <taxon>Brachionidae</taxon>
        <taxon>Brachionus</taxon>
    </lineage>
</organism>
<keyword evidence="3" id="KW-1185">Reference proteome</keyword>